<dbReference type="OrthoDB" id="9803907at2"/>
<accession>A0A511QGG8</accession>
<keyword evidence="2 4" id="KW-0547">Nucleotide-binding</keyword>
<keyword evidence="1" id="KW-0436">Ligase</keyword>
<dbReference type="InterPro" id="IPR040570">
    <property type="entry name" value="LAL_C2"/>
</dbReference>
<dbReference type="RefSeq" id="WP_039980708.1">
    <property type="nucleotide sequence ID" value="NZ_BAOJ01000039.1"/>
</dbReference>
<keyword evidence="7" id="KW-1185">Reference proteome</keyword>
<dbReference type="Proteomes" id="UP000321922">
    <property type="component" value="Unassembled WGS sequence"/>
</dbReference>
<dbReference type="PROSITE" id="PS50975">
    <property type="entry name" value="ATP_GRASP"/>
    <property type="match status" value="1"/>
</dbReference>
<dbReference type="GO" id="GO:0046872">
    <property type="term" value="F:metal ion binding"/>
    <property type="evidence" value="ECO:0007669"/>
    <property type="project" value="InterPro"/>
</dbReference>
<reference evidence="6 7" key="1">
    <citation type="submission" date="2019-07" db="EMBL/GenBank/DDBJ databases">
        <title>Whole genome shotgun sequence of Vibrio sagamiensis NBRC 104589.</title>
        <authorList>
            <person name="Hosoyama A."/>
            <person name="Uohara A."/>
            <person name="Ohji S."/>
            <person name="Ichikawa N."/>
        </authorList>
    </citation>
    <scope>NUCLEOTIDE SEQUENCE [LARGE SCALE GENOMIC DNA]</scope>
    <source>
        <strain evidence="6 7">NBRC 104589</strain>
    </source>
</reference>
<evidence type="ECO:0000256" key="2">
    <source>
        <dbReference type="ARBA" id="ARBA00022741"/>
    </source>
</evidence>
<dbReference type="InterPro" id="IPR011761">
    <property type="entry name" value="ATP-grasp"/>
</dbReference>
<feature type="domain" description="ATP-grasp" evidence="5">
    <location>
        <begin position="111"/>
        <end position="306"/>
    </location>
</feature>
<evidence type="ECO:0000313" key="6">
    <source>
        <dbReference type="EMBL" id="GEM76246.1"/>
    </source>
</evidence>
<dbReference type="AlphaFoldDB" id="A0A511QGG8"/>
<dbReference type="SUPFAM" id="SSF56059">
    <property type="entry name" value="Glutathione synthetase ATP-binding domain-like"/>
    <property type="match status" value="1"/>
</dbReference>
<dbReference type="GO" id="GO:0016874">
    <property type="term" value="F:ligase activity"/>
    <property type="evidence" value="ECO:0007669"/>
    <property type="project" value="UniProtKB-KW"/>
</dbReference>
<keyword evidence="3 4" id="KW-0067">ATP-binding</keyword>
<evidence type="ECO:0000313" key="7">
    <source>
        <dbReference type="Proteomes" id="UP000321922"/>
    </source>
</evidence>
<protein>
    <recommendedName>
        <fullName evidence="5">ATP-grasp domain-containing protein</fullName>
    </recommendedName>
</protein>
<gene>
    <name evidence="6" type="ORF">VSA01S_23580</name>
</gene>
<dbReference type="Pfam" id="PF13535">
    <property type="entry name" value="ATP-grasp_4"/>
    <property type="match status" value="1"/>
</dbReference>
<dbReference type="PANTHER" id="PTHR43585:SF2">
    <property type="entry name" value="ATP-GRASP ENZYME FSQD"/>
    <property type="match status" value="1"/>
</dbReference>
<comment type="caution">
    <text evidence="6">The sequence shown here is derived from an EMBL/GenBank/DDBJ whole genome shotgun (WGS) entry which is preliminary data.</text>
</comment>
<evidence type="ECO:0000256" key="3">
    <source>
        <dbReference type="ARBA" id="ARBA00022840"/>
    </source>
</evidence>
<sequence length="411" mass="45046">MKVLVIGNVRPGHKALVKMGHQITVLMKKSHGHEPDIKFPYENLMLLDDDASFDTYIEIAAALHGRIGFERMACFNDTYQEIAALVANKTGISYPHNQTLVKTLNNKFLTRQCLASKGMDDTPHKLVYSAQELQDFYLTNFAHSQKSMIVKPLEANASLGVSKVDNLDQLEAAINKLNDLSLAFPVIAEAFLTGKEFSVEVLSEGGLHLILGITEKIKDEETFIELGHVFPAELAEQTKAKIEQYVCNMLDALGVRQGPSHTEIILTDEGPKIVETHARVGGDGIFTLIELATGVDIYECEAKQSCGVPVLEQVKAQQSIKQTAAILFSGLGFEQTVHLSEVHGLEEAKALEGIENVSVLKKSGDLLPPMTSSRERTACAMGVAQNQEQALALCKKALNTLSYSLSHKSTW</sequence>
<dbReference type="Gene3D" id="3.30.470.20">
    <property type="entry name" value="ATP-grasp fold, B domain"/>
    <property type="match status" value="1"/>
</dbReference>
<dbReference type="PANTHER" id="PTHR43585">
    <property type="entry name" value="FUMIPYRROLE BIOSYNTHESIS PROTEIN C"/>
    <property type="match status" value="1"/>
</dbReference>
<dbReference type="InterPro" id="IPR052032">
    <property type="entry name" value="ATP-dep_AA_Ligase"/>
</dbReference>
<evidence type="ECO:0000256" key="4">
    <source>
        <dbReference type="PROSITE-ProRule" id="PRU00409"/>
    </source>
</evidence>
<evidence type="ECO:0000256" key="1">
    <source>
        <dbReference type="ARBA" id="ARBA00022598"/>
    </source>
</evidence>
<proteinExistence type="predicted"/>
<evidence type="ECO:0000259" key="5">
    <source>
        <dbReference type="PROSITE" id="PS50975"/>
    </source>
</evidence>
<dbReference type="GO" id="GO:0005524">
    <property type="term" value="F:ATP binding"/>
    <property type="evidence" value="ECO:0007669"/>
    <property type="project" value="UniProtKB-UniRule"/>
</dbReference>
<name>A0A511QGG8_9VIBR</name>
<organism evidence="6 7">
    <name type="scientific">Vibrio sagamiensis NBRC 104589</name>
    <dbReference type="NCBI Taxonomy" id="1219064"/>
    <lineage>
        <taxon>Bacteria</taxon>
        <taxon>Pseudomonadati</taxon>
        <taxon>Pseudomonadota</taxon>
        <taxon>Gammaproteobacteria</taxon>
        <taxon>Vibrionales</taxon>
        <taxon>Vibrionaceae</taxon>
        <taxon>Vibrio</taxon>
    </lineage>
</organism>
<dbReference type="Pfam" id="PF18603">
    <property type="entry name" value="LAL_C2"/>
    <property type="match status" value="1"/>
</dbReference>
<dbReference type="EMBL" id="BJXJ01000021">
    <property type="protein sequence ID" value="GEM76246.1"/>
    <property type="molecule type" value="Genomic_DNA"/>
</dbReference>